<dbReference type="InterPro" id="IPR036388">
    <property type="entry name" value="WH-like_DNA-bd_sf"/>
</dbReference>
<dbReference type="InterPro" id="IPR000847">
    <property type="entry name" value="LysR_HTH_N"/>
</dbReference>
<dbReference type="EMBL" id="JACTNG010000001">
    <property type="protein sequence ID" value="MBO1077705.1"/>
    <property type="molecule type" value="Genomic_DNA"/>
</dbReference>
<keyword evidence="3" id="KW-0238">DNA-binding</keyword>
<dbReference type="Proteomes" id="UP001518989">
    <property type="component" value="Unassembled WGS sequence"/>
</dbReference>
<evidence type="ECO:0000313" key="6">
    <source>
        <dbReference type="EMBL" id="MBO1077705.1"/>
    </source>
</evidence>
<evidence type="ECO:0000256" key="2">
    <source>
        <dbReference type="ARBA" id="ARBA00023015"/>
    </source>
</evidence>
<comment type="similarity">
    <text evidence="1">Belongs to the LysR transcriptional regulatory family.</text>
</comment>
<keyword evidence="4" id="KW-0804">Transcription</keyword>
<dbReference type="PROSITE" id="PS50931">
    <property type="entry name" value="HTH_LYSR"/>
    <property type="match status" value="1"/>
</dbReference>
<dbReference type="PRINTS" id="PR00039">
    <property type="entry name" value="HTHLYSR"/>
</dbReference>
<evidence type="ECO:0000256" key="3">
    <source>
        <dbReference type="ARBA" id="ARBA00023125"/>
    </source>
</evidence>
<reference evidence="6 7" key="1">
    <citation type="submission" date="2020-09" db="EMBL/GenBank/DDBJ databases">
        <title>Roseomonas.</title>
        <authorList>
            <person name="Zhu W."/>
        </authorList>
    </citation>
    <scope>NUCLEOTIDE SEQUENCE [LARGE SCALE GENOMIC DNA]</scope>
    <source>
        <strain evidence="6 7">573</strain>
    </source>
</reference>
<dbReference type="Gene3D" id="3.40.190.290">
    <property type="match status" value="1"/>
</dbReference>
<proteinExistence type="inferred from homology"/>
<feature type="domain" description="HTH lysR-type" evidence="5">
    <location>
        <begin position="3"/>
        <end position="60"/>
    </location>
</feature>
<evidence type="ECO:0000256" key="4">
    <source>
        <dbReference type="ARBA" id="ARBA00023163"/>
    </source>
</evidence>
<protein>
    <submittedName>
        <fullName evidence="6">LysR family transcriptional regulator</fullName>
    </submittedName>
</protein>
<dbReference type="Pfam" id="PF00126">
    <property type="entry name" value="HTH_1"/>
    <property type="match status" value="1"/>
</dbReference>
<organism evidence="6 7">
    <name type="scientific">Roseomonas haemaphysalidis</name>
    <dbReference type="NCBI Taxonomy" id="2768162"/>
    <lineage>
        <taxon>Bacteria</taxon>
        <taxon>Pseudomonadati</taxon>
        <taxon>Pseudomonadota</taxon>
        <taxon>Alphaproteobacteria</taxon>
        <taxon>Acetobacterales</taxon>
        <taxon>Roseomonadaceae</taxon>
        <taxon>Roseomonas</taxon>
    </lineage>
</organism>
<gene>
    <name evidence="6" type="ORF">IAI61_01585</name>
</gene>
<sequence>MRISFRQLEAFRLFSSNLSVTETARLTHVSQSAVSHALHGLEQTLGIKLFFRAGNRVRLTREGLAILPVMDRVFAQLSQLETQSEAMRSLDAGHLTVASMPPIGTWLINSAAARFLEARPKLRFSLRNTAAGEILEQVRGEIADVGFTIVGGDDTGVRLEPLLRAEIVCVLPPGHPLCLRAQIEVADLIGERLIAPSVDTAVGAAIRGAFPTEHRRQVDRLEINQSAVAVDLVARGIGIGLLHPFGLPLGAAGVVLRRFCPTITLRVMTALPRNRPTSPLVANFVSEVRKVAKDMLDGQTGAASFMMVEGSAQQV</sequence>
<accession>A0ABS3KL76</accession>
<dbReference type="PANTHER" id="PTHR30427">
    <property type="entry name" value="TRANSCRIPTIONAL ACTIVATOR PROTEIN LYSR"/>
    <property type="match status" value="1"/>
</dbReference>
<dbReference type="SUPFAM" id="SSF53850">
    <property type="entry name" value="Periplasmic binding protein-like II"/>
    <property type="match status" value="1"/>
</dbReference>
<dbReference type="Gene3D" id="1.10.10.10">
    <property type="entry name" value="Winged helix-like DNA-binding domain superfamily/Winged helix DNA-binding domain"/>
    <property type="match status" value="1"/>
</dbReference>
<dbReference type="InterPro" id="IPR036390">
    <property type="entry name" value="WH_DNA-bd_sf"/>
</dbReference>
<dbReference type="Pfam" id="PF03466">
    <property type="entry name" value="LysR_substrate"/>
    <property type="match status" value="1"/>
</dbReference>
<dbReference type="InterPro" id="IPR005119">
    <property type="entry name" value="LysR_subst-bd"/>
</dbReference>
<keyword evidence="2" id="KW-0805">Transcription regulation</keyword>
<evidence type="ECO:0000313" key="7">
    <source>
        <dbReference type="Proteomes" id="UP001518989"/>
    </source>
</evidence>
<dbReference type="PANTHER" id="PTHR30427:SF1">
    <property type="entry name" value="TRANSCRIPTIONAL ACTIVATOR PROTEIN LYSR"/>
    <property type="match status" value="1"/>
</dbReference>
<evidence type="ECO:0000256" key="1">
    <source>
        <dbReference type="ARBA" id="ARBA00009437"/>
    </source>
</evidence>
<evidence type="ECO:0000259" key="5">
    <source>
        <dbReference type="PROSITE" id="PS50931"/>
    </source>
</evidence>
<dbReference type="RefSeq" id="WP_207415112.1">
    <property type="nucleotide sequence ID" value="NZ_CP061177.1"/>
</dbReference>
<keyword evidence="7" id="KW-1185">Reference proteome</keyword>
<dbReference type="SUPFAM" id="SSF46785">
    <property type="entry name" value="Winged helix' DNA-binding domain"/>
    <property type="match status" value="1"/>
</dbReference>
<name>A0ABS3KL76_9PROT</name>
<comment type="caution">
    <text evidence="6">The sequence shown here is derived from an EMBL/GenBank/DDBJ whole genome shotgun (WGS) entry which is preliminary data.</text>
</comment>